<dbReference type="RefSeq" id="WP_126580376.1">
    <property type="nucleotide sequence ID" value="NZ_BIFR01000001.1"/>
</dbReference>
<name>A0A402A156_9CHLR</name>
<sequence length="429" mass="48710">MKMAQIKEIANAVLYEGYLLYPYRHSAIKNRQRWTFGVLYPHEYSEQNGGQEPWSIQTECIFIGQPQTELLVTARFLHLLRRSVESPAHPMEPVVDHWSPDAWEEGIEREISSDQLLLADLLDQPLIIEIAYAGNRLEEHLPGEPSAIVREHQPLTGAMSISAQHIDSELYKLTVQIENTTVVIEEQQQRRDAILLQSFVSTHALLQVQRGSFISLIDPPATLQPLVHGCNNRHTWPVLVGNEGECDALLSAPIILYDYPQIAPESAGALFDGTEIDEILTLRIMTLTDEEKQEMRAGDARAREILERTESLTADQFMQLHGALHTLGTLPAEEPRAYIPPPLVMVDGQQVKAGAHVRLHPGQRADAFDFLLEGKTGRIETIQQDFEQRIHLIVTLDDDPGREQWDERMLPGHRFFFAPEEVELLEERV</sequence>
<gene>
    <name evidence="1" type="ORF">KTT_26480</name>
</gene>
<dbReference type="AlphaFoldDB" id="A0A402A156"/>
<comment type="caution">
    <text evidence="1">The sequence shown here is derived from an EMBL/GenBank/DDBJ whole genome shotgun (WGS) entry which is preliminary data.</text>
</comment>
<evidence type="ECO:0000313" key="2">
    <source>
        <dbReference type="Proteomes" id="UP000287352"/>
    </source>
</evidence>
<dbReference type="EMBL" id="BIFR01000001">
    <property type="protein sequence ID" value="GCE12789.1"/>
    <property type="molecule type" value="Genomic_DNA"/>
</dbReference>
<evidence type="ECO:0000313" key="1">
    <source>
        <dbReference type="EMBL" id="GCE12789.1"/>
    </source>
</evidence>
<organism evidence="1 2">
    <name type="scientific">Tengunoibacter tsumagoiensis</name>
    <dbReference type="NCBI Taxonomy" id="2014871"/>
    <lineage>
        <taxon>Bacteria</taxon>
        <taxon>Bacillati</taxon>
        <taxon>Chloroflexota</taxon>
        <taxon>Ktedonobacteria</taxon>
        <taxon>Ktedonobacterales</taxon>
        <taxon>Dictyobacteraceae</taxon>
        <taxon>Tengunoibacter</taxon>
    </lineage>
</organism>
<protein>
    <submittedName>
        <fullName evidence="1">Uncharacterized protein</fullName>
    </submittedName>
</protein>
<dbReference type="Proteomes" id="UP000287352">
    <property type="component" value="Unassembled WGS sequence"/>
</dbReference>
<keyword evidence="2" id="KW-1185">Reference proteome</keyword>
<accession>A0A402A156</accession>
<reference evidence="2" key="1">
    <citation type="submission" date="2018-12" db="EMBL/GenBank/DDBJ databases">
        <title>Tengunoibacter tsumagoiensis gen. nov., sp. nov., Dictyobacter kobayashii sp. nov., D. alpinus sp. nov., and D. joshuensis sp. nov. and description of Dictyobacteraceae fam. nov. within the order Ktedonobacterales isolated from Tengu-no-mugimeshi.</title>
        <authorList>
            <person name="Wang C.M."/>
            <person name="Zheng Y."/>
            <person name="Sakai Y."/>
            <person name="Toyoda A."/>
            <person name="Minakuchi Y."/>
            <person name="Abe K."/>
            <person name="Yokota A."/>
            <person name="Yabe S."/>
        </authorList>
    </citation>
    <scope>NUCLEOTIDE SEQUENCE [LARGE SCALE GENOMIC DNA]</scope>
    <source>
        <strain evidence="2">Uno3</strain>
    </source>
</reference>
<dbReference type="OrthoDB" id="264096at2"/>
<proteinExistence type="predicted"/>